<dbReference type="InterPro" id="IPR032675">
    <property type="entry name" value="LRR_dom_sf"/>
</dbReference>
<gene>
    <name evidence="1" type="ORF">BDV98DRAFT_299435</name>
</gene>
<dbReference type="EMBL" id="ML178854">
    <property type="protein sequence ID" value="TFK96843.1"/>
    <property type="molecule type" value="Genomic_DNA"/>
</dbReference>
<reference evidence="1 2" key="1">
    <citation type="journal article" date="2019" name="Nat. Ecol. Evol.">
        <title>Megaphylogeny resolves global patterns of mushroom evolution.</title>
        <authorList>
            <person name="Varga T."/>
            <person name="Krizsan K."/>
            <person name="Foldi C."/>
            <person name="Dima B."/>
            <person name="Sanchez-Garcia M."/>
            <person name="Sanchez-Ramirez S."/>
            <person name="Szollosi G.J."/>
            <person name="Szarkandi J.G."/>
            <person name="Papp V."/>
            <person name="Albert L."/>
            <person name="Andreopoulos W."/>
            <person name="Angelini C."/>
            <person name="Antonin V."/>
            <person name="Barry K.W."/>
            <person name="Bougher N.L."/>
            <person name="Buchanan P."/>
            <person name="Buyck B."/>
            <person name="Bense V."/>
            <person name="Catcheside P."/>
            <person name="Chovatia M."/>
            <person name="Cooper J."/>
            <person name="Damon W."/>
            <person name="Desjardin D."/>
            <person name="Finy P."/>
            <person name="Geml J."/>
            <person name="Haridas S."/>
            <person name="Hughes K."/>
            <person name="Justo A."/>
            <person name="Karasinski D."/>
            <person name="Kautmanova I."/>
            <person name="Kiss B."/>
            <person name="Kocsube S."/>
            <person name="Kotiranta H."/>
            <person name="LaButti K.M."/>
            <person name="Lechner B.E."/>
            <person name="Liimatainen K."/>
            <person name="Lipzen A."/>
            <person name="Lukacs Z."/>
            <person name="Mihaltcheva S."/>
            <person name="Morgado L.N."/>
            <person name="Niskanen T."/>
            <person name="Noordeloos M.E."/>
            <person name="Ohm R.A."/>
            <person name="Ortiz-Santana B."/>
            <person name="Ovrebo C."/>
            <person name="Racz N."/>
            <person name="Riley R."/>
            <person name="Savchenko A."/>
            <person name="Shiryaev A."/>
            <person name="Soop K."/>
            <person name="Spirin V."/>
            <person name="Szebenyi C."/>
            <person name="Tomsovsky M."/>
            <person name="Tulloss R.E."/>
            <person name="Uehling J."/>
            <person name="Grigoriev I.V."/>
            <person name="Vagvolgyi C."/>
            <person name="Papp T."/>
            <person name="Martin F.M."/>
            <person name="Miettinen O."/>
            <person name="Hibbett D.S."/>
            <person name="Nagy L.G."/>
        </authorList>
    </citation>
    <scope>NUCLEOTIDE SEQUENCE [LARGE SCALE GENOMIC DNA]</scope>
    <source>
        <strain evidence="1 2">CBS 309.79</strain>
    </source>
</reference>
<keyword evidence="2" id="KW-1185">Reference proteome</keyword>
<evidence type="ECO:0000313" key="1">
    <source>
        <dbReference type="EMBL" id="TFK96843.1"/>
    </source>
</evidence>
<dbReference type="Gene3D" id="1.20.1280.50">
    <property type="match status" value="1"/>
</dbReference>
<dbReference type="OrthoDB" id="3365698at2759"/>
<accession>A0A5C3QEP8</accession>
<proteinExistence type="predicted"/>
<organism evidence="1 2">
    <name type="scientific">Pterulicium gracile</name>
    <dbReference type="NCBI Taxonomy" id="1884261"/>
    <lineage>
        <taxon>Eukaryota</taxon>
        <taxon>Fungi</taxon>
        <taxon>Dikarya</taxon>
        <taxon>Basidiomycota</taxon>
        <taxon>Agaricomycotina</taxon>
        <taxon>Agaricomycetes</taxon>
        <taxon>Agaricomycetidae</taxon>
        <taxon>Agaricales</taxon>
        <taxon>Pleurotineae</taxon>
        <taxon>Pterulaceae</taxon>
        <taxon>Pterulicium</taxon>
    </lineage>
</organism>
<dbReference type="STRING" id="1884261.A0A5C3QEP8"/>
<dbReference type="AlphaFoldDB" id="A0A5C3QEP8"/>
<dbReference type="Gene3D" id="3.80.10.10">
    <property type="entry name" value="Ribonuclease Inhibitor"/>
    <property type="match status" value="1"/>
</dbReference>
<sequence length="304" mass="34533">MLEGTRSDATSRLPPELLERIFQSSVLVHMELSDEITQLSAQTGHTPESTTAWNLSHVCVRWRKIAARSLRLWSKITLDFPEPRRDEVDDDKRTNAHAEEILHLQLQRSKGTLLQVRVLNLSRRHRLFDILLEEADRWEVALVDICAAPAYLPTTGDIIRQLKLGVSGGLPQLQTLAATLSCFEEEAQEPRRDDLHCSLESLPKLTRASLKGPLVDIMTLPWCQLTALELTDYRNNGQVESILPQCPRLERLSLSLIEDYLDVLRLPKLEELNAPDSSFFIFDLAPIVLSTHGNLTIPWRHSSL</sequence>
<evidence type="ECO:0000313" key="2">
    <source>
        <dbReference type="Proteomes" id="UP000305067"/>
    </source>
</evidence>
<dbReference type="Proteomes" id="UP000305067">
    <property type="component" value="Unassembled WGS sequence"/>
</dbReference>
<protein>
    <submittedName>
        <fullName evidence="1">Uncharacterized protein</fullName>
    </submittedName>
</protein>
<name>A0A5C3QEP8_9AGAR</name>